<evidence type="ECO:0000313" key="1">
    <source>
        <dbReference type="EMBL" id="PPE71817.1"/>
    </source>
</evidence>
<name>A0A2S5TAE8_9GAMM</name>
<organism evidence="1 2">
    <name type="scientific">Solimonas fluminis</name>
    <dbReference type="NCBI Taxonomy" id="2086571"/>
    <lineage>
        <taxon>Bacteria</taxon>
        <taxon>Pseudomonadati</taxon>
        <taxon>Pseudomonadota</taxon>
        <taxon>Gammaproteobacteria</taxon>
        <taxon>Nevskiales</taxon>
        <taxon>Nevskiaceae</taxon>
        <taxon>Solimonas</taxon>
    </lineage>
</organism>
<dbReference type="OrthoDB" id="7063518at2"/>
<proteinExistence type="predicted"/>
<reference evidence="1 2" key="1">
    <citation type="submission" date="2018-02" db="EMBL/GenBank/DDBJ databases">
        <title>Genome sequencing of Solimonas sp. HR-BB.</title>
        <authorList>
            <person name="Lee Y."/>
            <person name="Jeon C.O."/>
        </authorList>
    </citation>
    <scope>NUCLEOTIDE SEQUENCE [LARGE SCALE GENOMIC DNA]</scope>
    <source>
        <strain evidence="1 2">HR-BB</strain>
    </source>
</reference>
<accession>A0A2S5TAE8</accession>
<dbReference type="AlphaFoldDB" id="A0A2S5TAE8"/>
<comment type="caution">
    <text evidence="1">The sequence shown here is derived from an EMBL/GenBank/DDBJ whole genome shotgun (WGS) entry which is preliminary data.</text>
</comment>
<dbReference type="RefSeq" id="WP_104232454.1">
    <property type="nucleotide sequence ID" value="NZ_PSNW01000022.1"/>
</dbReference>
<evidence type="ECO:0000313" key="2">
    <source>
        <dbReference type="Proteomes" id="UP000238220"/>
    </source>
</evidence>
<dbReference type="Proteomes" id="UP000238220">
    <property type="component" value="Unassembled WGS sequence"/>
</dbReference>
<dbReference type="EMBL" id="PSNW01000022">
    <property type="protein sequence ID" value="PPE71817.1"/>
    <property type="molecule type" value="Genomic_DNA"/>
</dbReference>
<gene>
    <name evidence="1" type="ORF">C3942_21645</name>
</gene>
<protein>
    <submittedName>
        <fullName evidence="1">Uncharacterized protein</fullName>
    </submittedName>
</protein>
<sequence>MSVAGKWKITIKSPTGPQNTILELQEQDGKVTGAQSGQGSTTEISDATWDGSKLFWINHVVKPMKMKVEFTATVDGSSMTGKVKAGFMGSFPFTGVREA</sequence>
<keyword evidence="2" id="KW-1185">Reference proteome</keyword>